<keyword evidence="1" id="KW-0175">Coiled coil</keyword>
<dbReference type="Pfam" id="PF14962">
    <property type="entry name" value="AIF-MLS"/>
    <property type="match status" value="1"/>
</dbReference>
<dbReference type="GO" id="GO:0008089">
    <property type="term" value="P:anterograde axonal transport"/>
    <property type="evidence" value="ECO:0007669"/>
    <property type="project" value="InterPro"/>
</dbReference>
<evidence type="ECO:0000313" key="5">
    <source>
        <dbReference type="RefSeq" id="XP_026112381.1"/>
    </source>
</evidence>
<dbReference type="GO" id="GO:1904115">
    <property type="term" value="C:axon cytoplasm"/>
    <property type="evidence" value="ECO:0007669"/>
    <property type="project" value="GOC"/>
</dbReference>
<sequence>MFGCRAAWQRCVPLARQSLSRAHLDRNVVPRRLMSSVPGGSGQNIFYVVLCGGAFAGALAYACKTVSADQARFVERVSEINARPKSDWKPKAWPPKGGENGNEAGAEEGEVAETVESAAEEDVPAEAPEVLLEAAEATRGKTGTLETVVEEVAETVAETAEVVAEVAGLVAETAEEVAAVAEEVQKVAEEVEAAAEAVVTPVIQAEEPASESNGTPPASKEEAEAEASGTES</sequence>
<keyword evidence="4" id="KW-1185">Reference proteome</keyword>
<proteinExistence type="predicted"/>
<evidence type="ECO:0000259" key="3">
    <source>
        <dbReference type="Pfam" id="PF14962"/>
    </source>
</evidence>
<evidence type="ECO:0000313" key="4">
    <source>
        <dbReference type="Proteomes" id="UP000515129"/>
    </source>
</evidence>
<dbReference type="SUPFAM" id="SSF58104">
    <property type="entry name" value="Methyl-accepting chemotaxis protein (MCP) signaling domain"/>
    <property type="match status" value="1"/>
</dbReference>
<protein>
    <submittedName>
        <fullName evidence="5">Protein MGARP isoform X3</fullName>
    </submittedName>
</protein>
<accession>A0A6P6NUU2</accession>
<name>A0A6P6NUU2_CARAU</name>
<dbReference type="InterPro" id="IPR026093">
    <property type="entry name" value="MGARP"/>
</dbReference>
<feature type="region of interest" description="Disordered" evidence="2">
    <location>
        <begin position="85"/>
        <end position="115"/>
    </location>
</feature>
<dbReference type="AlphaFoldDB" id="A0A6P6NUU2"/>
<feature type="coiled-coil region" evidence="1">
    <location>
        <begin position="170"/>
        <end position="197"/>
    </location>
</feature>
<feature type="compositionally biased region" description="Acidic residues" evidence="2">
    <location>
        <begin position="105"/>
        <end position="115"/>
    </location>
</feature>
<dbReference type="PANTHER" id="PTHR22910">
    <property type="entry name" value="PROTEIN MGARP"/>
    <property type="match status" value="1"/>
</dbReference>
<gene>
    <name evidence="5" type="primary">mgarpa</name>
</gene>
<reference evidence="5" key="1">
    <citation type="submission" date="2025-08" db="UniProtKB">
        <authorList>
            <consortium name="RefSeq"/>
        </authorList>
    </citation>
    <scope>IDENTIFICATION</scope>
    <source>
        <strain evidence="5">Wakin</strain>
        <tissue evidence="5">Muscle</tissue>
    </source>
</reference>
<feature type="region of interest" description="Disordered" evidence="2">
    <location>
        <begin position="200"/>
        <end position="232"/>
    </location>
</feature>
<dbReference type="InterPro" id="IPR032773">
    <property type="entry name" value="MGARP_N"/>
</dbReference>
<dbReference type="Proteomes" id="UP000515129">
    <property type="component" value="Unplaced"/>
</dbReference>
<dbReference type="PANTHER" id="PTHR22910:SF6">
    <property type="entry name" value="PROTEIN MGARP"/>
    <property type="match status" value="1"/>
</dbReference>
<dbReference type="CTD" id="100002196"/>
<feature type="domain" description="Protein MGARP N-terminal" evidence="3">
    <location>
        <begin position="22"/>
        <end position="191"/>
    </location>
</feature>
<dbReference type="RefSeq" id="XP_026112381.1">
    <property type="nucleotide sequence ID" value="XM_026256596.1"/>
</dbReference>
<dbReference type="GO" id="GO:0005739">
    <property type="term" value="C:mitochondrion"/>
    <property type="evidence" value="ECO:0007669"/>
    <property type="project" value="InterPro"/>
</dbReference>
<evidence type="ECO:0000256" key="2">
    <source>
        <dbReference type="SAM" id="MobiDB-lite"/>
    </source>
</evidence>
<organism evidence="4 5">
    <name type="scientific">Carassius auratus</name>
    <name type="common">Goldfish</name>
    <dbReference type="NCBI Taxonomy" id="7957"/>
    <lineage>
        <taxon>Eukaryota</taxon>
        <taxon>Metazoa</taxon>
        <taxon>Chordata</taxon>
        <taxon>Craniata</taxon>
        <taxon>Vertebrata</taxon>
        <taxon>Euteleostomi</taxon>
        <taxon>Actinopterygii</taxon>
        <taxon>Neopterygii</taxon>
        <taxon>Teleostei</taxon>
        <taxon>Ostariophysi</taxon>
        <taxon>Cypriniformes</taxon>
        <taxon>Cyprinidae</taxon>
        <taxon>Cyprininae</taxon>
        <taxon>Carassius</taxon>
    </lineage>
</organism>
<evidence type="ECO:0000256" key="1">
    <source>
        <dbReference type="SAM" id="Coils"/>
    </source>
</evidence>